<dbReference type="InterPro" id="IPR011009">
    <property type="entry name" value="Kinase-like_dom_sf"/>
</dbReference>
<dbReference type="EMBL" id="CAUYUE010000006">
    <property type="protein sequence ID" value="CAK0781464.1"/>
    <property type="molecule type" value="Genomic_DNA"/>
</dbReference>
<evidence type="ECO:0000256" key="2">
    <source>
        <dbReference type="SAM" id="MobiDB-lite"/>
    </source>
</evidence>
<evidence type="ECO:0000313" key="4">
    <source>
        <dbReference type="EMBL" id="CAK0781464.1"/>
    </source>
</evidence>
<dbReference type="SMART" id="SM00220">
    <property type="entry name" value="S_TKc"/>
    <property type="match status" value="1"/>
</dbReference>
<organism evidence="4 5">
    <name type="scientific">Coccomyxa viridis</name>
    <dbReference type="NCBI Taxonomy" id="1274662"/>
    <lineage>
        <taxon>Eukaryota</taxon>
        <taxon>Viridiplantae</taxon>
        <taxon>Chlorophyta</taxon>
        <taxon>core chlorophytes</taxon>
        <taxon>Trebouxiophyceae</taxon>
        <taxon>Trebouxiophyceae incertae sedis</taxon>
        <taxon>Coccomyxaceae</taxon>
        <taxon>Coccomyxa</taxon>
    </lineage>
</organism>
<evidence type="ECO:0000313" key="5">
    <source>
        <dbReference type="Proteomes" id="UP001314263"/>
    </source>
</evidence>
<dbReference type="GO" id="GO:0004672">
    <property type="term" value="F:protein kinase activity"/>
    <property type="evidence" value="ECO:0007669"/>
    <property type="project" value="InterPro"/>
</dbReference>
<dbReference type="Pfam" id="PF00069">
    <property type="entry name" value="Pkinase"/>
    <property type="match status" value="1"/>
</dbReference>
<protein>
    <recommendedName>
        <fullName evidence="3">Protein kinase domain-containing protein</fullName>
    </recommendedName>
</protein>
<dbReference type="PANTHER" id="PTHR11909">
    <property type="entry name" value="CASEIN KINASE-RELATED"/>
    <property type="match status" value="1"/>
</dbReference>
<dbReference type="PROSITE" id="PS50011">
    <property type="entry name" value="PROTEIN_KINASE_DOM"/>
    <property type="match status" value="1"/>
</dbReference>
<reference evidence="4 5" key="1">
    <citation type="submission" date="2023-10" db="EMBL/GenBank/DDBJ databases">
        <authorList>
            <person name="Maclean D."/>
            <person name="Macfadyen A."/>
        </authorList>
    </citation>
    <scope>NUCLEOTIDE SEQUENCE [LARGE SCALE GENOMIC DNA]</scope>
</reference>
<sequence length="412" mass="45861">MRLYVCSALVRQAAPLSDPSSEDMLTNAMHDDVLSMAIMQHFPGCHIHETLGAGGVSACFAAEMDDCTEVAVKVTRKGYRTAGTNIESFAETEKEMYEMLQDRRIAITPRMLGNGTLDIAGASHPFMVMQRLGTCLSDTEGLTKAAFIRYALDMLHCLELLHSTGLVHTDVKPANFCRSNFTKHHVHHCDHAPFSLEDSCHDDRGLSVRIIDLGNCQERPSPEQALDRAVSFFGTPDYAGRDAIYWKYPGPGDDLESLAYSFLYMWNGSLPWQFSGEGCNGEEIQEMLQERDVRWKQAVGDGNTVPAFIQKIHKYAIGLHACEIPRYSIVREYIKGAAQEKSLPRSLSDRLRAPSSSGPAAEESTKSLRKRPAAQRTEQTPCKKAKRLPYVRRKVVPAAPLLAHAFHFAAEE</sequence>
<dbReference type="Gene3D" id="1.10.510.10">
    <property type="entry name" value="Transferase(Phosphotransferase) domain 1"/>
    <property type="match status" value="1"/>
</dbReference>
<dbReference type="Proteomes" id="UP001314263">
    <property type="component" value="Unassembled WGS sequence"/>
</dbReference>
<feature type="compositionally biased region" description="Low complexity" evidence="2">
    <location>
        <begin position="353"/>
        <end position="362"/>
    </location>
</feature>
<name>A0AAV1I7H3_9CHLO</name>
<comment type="similarity">
    <text evidence="1">Belongs to the protein kinase superfamily. CK1 Ser/Thr protein kinase family. Casein kinase I subfamily.</text>
</comment>
<proteinExistence type="inferred from homology"/>
<dbReference type="InterPro" id="IPR050235">
    <property type="entry name" value="CK1_Ser-Thr_kinase"/>
</dbReference>
<accession>A0AAV1I7H3</accession>
<dbReference type="InterPro" id="IPR000719">
    <property type="entry name" value="Prot_kinase_dom"/>
</dbReference>
<feature type="region of interest" description="Disordered" evidence="2">
    <location>
        <begin position="345"/>
        <end position="386"/>
    </location>
</feature>
<evidence type="ECO:0000259" key="3">
    <source>
        <dbReference type="PROSITE" id="PS50011"/>
    </source>
</evidence>
<dbReference type="AlphaFoldDB" id="A0AAV1I7H3"/>
<keyword evidence="5" id="KW-1185">Reference proteome</keyword>
<feature type="domain" description="Protein kinase" evidence="3">
    <location>
        <begin position="45"/>
        <end position="374"/>
    </location>
</feature>
<gene>
    <name evidence="4" type="ORF">CVIRNUC_005380</name>
</gene>
<evidence type="ECO:0000256" key="1">
    <source>
        <dbReference type="ARBA" id="ARBA00005926"/>
    </source>
</evidence>
<dbReference type="GO" id="GO:0005524">
    <property type="term" value="F:ATP binding"/>
    <property type="evidence" value="ECO:0007669"/>
    <property type="project" value="InterPro"/>
</dbReference>
<dbReference type="SUPFAM" id="SSF56112">
    <property type="entry name" value="Protein kinase-like (PK-like)"/>
    <property type="match status" value="1"/>
</dbReference>
<comment type="caution">
    <text evidence="4">The sequence shown here is derived from an EMBL/GenBank/DDBJ whole genome shotgun (WGS) entry which is preliminary data.</text>
</comment>